<dbReference type="AlphaFoldDB" id="A0A6G7XDS0"/>
<organism evidence="5 6">
    <name type="scientific">Leucobacter viscericola</name>
    <dbReference type="NCBI Taxonomy" id="2714935"/>
    <lineage>
        <taxon>Bacteria</taxon>
        <taxon>Bacillati</taxon>
        <taxon>Actinomycetota</taxon>
        <taxon>Actinomycetes</taxon>
        <taxon>Micrococcales</taxon>
        <taxon>Microbacteriaceae</taxon>
        <taxon>Leucobacter</taxon>
    </lineage>
</organism>
<dbReference type="InterPro" id="IPR027461">
    <property type="entry name" value="Carboxypeptidase_A_C_sf"/>
</dbReference>
<accession>A0A6G7XDS0</accession>
<dbReference type="Pfam" id="PF17676">
    <property type="entry name" value="Peptidase_S66C"/>
    <property type="match status" value="1"/>
</dbReference>
<dbReference type="RefSeq" id="WP_166289991.1">
    <property type="nucleotide sequence ID" value="NZ_CP049863.1"/>
</dbReference>
<keyword evidence="3" id="KW-0720">Serine protease</keyword>
<dbReference type="Gene3D" id="3.50.30.60">
    <property type="entry name" value="LD-carboxypeptidase A C-terminal domain-like"/>
    <property type="match status" value="1"/>
</dbReference>
<sequence>MAGTDVFRNSEFVREDVHRWLFEPWGGREIIGPKTEILAPGVAEARFTGGNLSLLGAGIGALLTPEKAPGILFLEDISEEVYRLDNLLIQLERAGRLAAAEGIVLGSWYECGESDEIRDLMHEYLGDRGIPVLWEQGFGHDPEALTVPLNVDGRLDASGDSPRLTVAGGHA</sequence>
<evidence type="ECO:0000313" key="5">
    <source>
        <dbReference type="EMBL" id="QIK62715.1"/>
    </source>
</evidence>
<name>A0A6G7XDS0_9MICO</name>
<reference evidence="5 6" key="1">
    <citation type="submission" date="2020-03" db="EMBL/GenBank/DDBJ databases">
        <title>Leucobacter sp. nov., isolated from beetles.</title>
        <authorList>
            <person name="Hyun D.-W."/>
            <person name="Bae J.-W."/>
        </authorList>
    </citation>
    <scope>NUCLEOTIDE SEQUENCE [LARGE SCALE GENOMIC DNA]</scope>
    <source>
        <strain evidence="5 6">HDW9C</strain>
    </source>
</reference>
<keyword evidence="2" id="KW-0645">Protease</keyword>
<dbReference type="InterPro" id="IPR040921">
    <property type="entry name" value="Peptidase_S66C"/>
</dbReference>
<protein>
    <submittedName>
        <fullName evidence="5">LD-carboxypeptidase</fullName>
    </submittedName>
</protein>
<evidence type="ECO:0000256" key="3">
    <source>
        <dbReference type="ARBA" id="ARBA00022825"/>
    </source>
</evidence>
<evidence type="ECO:0000259" key="4">
    <source>
        <dbReference type="Pfam" id="PF17676"/>
    </source>
</evidence>
<gene>
    <name evidence="5" type="ORF">G7068_05475</name>
</gene>
<dbReference type="SUPFAM" id="SSF141986">
    <property type="entry name" value="LD-carboxypeptidase A C-terminal domain-like"/>
    <property type="match status" value="1"/>
</dbReference>
<feature type="domain" description="LD-carboxypeptidase C-terminal" evidence="4">
    <location>
        <begin position="45"/>
        <end position="154"/>
    </location>
</feature>
<dbReference type="PANTHER" id="PTHR30237:SF2">
    <property type="entry name" value="MUREIN TETRAPEPTIDE CARBOXYPEPTIDASE"/>
    <property type="match status" value="1"/>
</dbReference>
<keyword evidence="6" id="KW-1185">Reference proteome</keyword>
<dbReference type="GO" id="GO:0008236">
    <property type="term" value="F:serine-type peptidase activity"/>
    <property type="evidence" value="ECO:0007669"/>
    <property type="project" value="UniProtKB-KW"/>
</dbReference>
<proteinExistence type="predicted"/>
<dbReference type="GO" id="GO:0006508">
    <property type="term" value="P:proteolysis"/>
    <property type="evidence" value="ECO:0007669"/>
    <property type="project" value="UniProtKB-KW"/>
</dbReference>
<dbReference type="EMBL" id="CP049863">
    <property type="protein sequence ID" value="QIK62715.1"/>
    <property type="molecule type" value="Genomic_DNA"/>
</dbReference>
<evidence type="ECO:0000256" key="1">
    <source>
        <dbReference type="ARBA" id="ARBA00022645"/>
    </source>
</evidence>
<keyword evidence="1 5" id="KW-0121">Carboxypeptidase</keyword>
<dbReference type="GO" id="GO:0004180">
    <property type="term" value="F:carboxypeptidase activity"/>
    <property type="evidence" value="ECO:0007669"/>
    <property type="project" value="UniProtKB-KW"/>
</dbReference>
<dbReference type="KEGG" id="lvi:G7068_05475"/>
<dbReference type="Proteomes" id="UP000502677">
    <property type="component" value="Chromosome"/>
</dbReference>
<dbReference type="InterPro" id="IPR003507">
    <property type="entry name" value="S66_fam"/>
</dbReference>
<evidence type="ECO:0000256" key="2">
    <source>
        <dbReference type="ARBA" id="ARBA00022670"/>
    </source>
</evidence>
<dbReference type="PANTHER" id="PTHR30237">
    <property type="entry name" value="MURAMOYLTETRAPEPTIDE CARBOXYPEPTIDASE"/>
    <property type="match status" value="1"/>
</dbReference>
<keyword evidence="3" id="KW-0378">Hydrolase</keyword>
<evidence type="ECO:0000313" key="6">
    <source>
        <dbReference type="Proteomes" id="UP000502677"/>
    </source>
</evidence>